<dbReference type="Proteomes" id="UP000606889">
    <property type="component" value="Unassembled WGS sequence"/>
</dbReference>
<protein>
    <submittedName>
        <fullName evidence="1">Uncharacterized protein</fullName>
    </submittedName>
</protein>
<sequence>MNARFATSGLVFKEREKAENCEWLTGIRVLGGSHIPDAGILTGHVKAENIKTVLETVEMYE</sequence>
<dbReference type="RefSeq" id="WP_186858841.1">
    <property type="nucleotide sequence ID" value="NZ_JACOON010000007.1"/>
</dbReference>
<keyword evidence="2" id="KW-1185">Reference proteome</keyword>
<comment type="caution">
    <text evidence="1">The sequence shown here is derived from an EMBL/GenBank/DDBJ whole genome shotgun (WGS) entry which is preliminary data.</text>
</comment>
<evidence type="ECO:0000313" key="2">
    <source>
        <dbReference type="Proteomes" id="UP000606889"/>
    </source>
</evidence>
<proteinExistence type="predicted"/>
<organism evidence="1 2">
    <name type="scientific">Christensenella tenuis</name>
    <dbReference type="NCBI Taxonomy" id="2763033"/>
    <lineage>
        <taxon>Bacteria</taxon>
        <taxon>Bacillati</taxon>
        <taxon>Bacillota</taxon>
        <taxon>Clostridia</taxon>
        <taxon>Christensenellales</taxon>
        <taxon>Christensenellaceae</taxon>
        <taxon>Christensenella</taxon>
    </lineage>
</organism>
<name>A0ABR7EI44_9FIRM</name>
<accession>A0ABR7EI44</accession>
<reference evidence="1 2" key="1">
    <citation type="submission" date="2020-08" db="EMBL/GenBank/DDBJ databases">
        <title>Genome public.</title>
        <authorList>
            <person name="Liu C."/>
            <person name="Sun Q."/>
        </authorList>
    </citation>
    <scope>NUCLEOTIDE SEQUENCE [LARGE SCALE GENOMIC DNA]</scope>
    <source>
        <strain evidence="1 2">NSJ-35</strain>
    </source>
</reference>
<dbReference type="EMBL" id="JACOON010000007">
    <property type="protein sequence ID" value="MBC5649409.1"/>
    <property type="molecule type" value="Genomic_DNA"/>
</dbReference>
<evidence type="ECO:0000313" key="1">
    <source>
        <dbReference type="EMBL" id="MBC5649409.1"/>
    </source>
</evidence>
<gene>
    <name evidence="1" type="ORF">H8S18_13760</name>
</gene>